<name>A0ABN9YIS1_9DINO</name>
<protein>
    <submittedName>
        <fullName evidence="6">Uncharacterized protein</fullName>
    </submittedName>
</protein>
<evidence type="ECO:0000313" key="7">
    <source>
        <dbReference type="Proteomes" id="UP001189429"/>
    </source>
</evidence>
<dbReference type="PANTHER" id="PTHR11877:SF46">
    <property type="entry name" value="TYPE III POLYKETIDE SYNTHASE A"/>
    <property type="match status" value="1"/>
</dbReference>
<gene>
    <name evidence="6" type="ORF">PCOR1329_LOCUS85618</name>
</gene>
<feature type="region of interest" description="Disordered" evidence="3">
    <location>
        <begin position="1"/>
        <end position="72"/>
    </location>
</feature>
<feature type="compositionally biased region" description="Polar residues" evidence="3">
    <location>
        <begin position="47"/>
        <end position="69"/>
    </location>
</feature>
<dbReference type="Pfam" id="PF02797">
    <property type="entry name" value="Chal_sti_synt_C"/>
    <property type="match status" value="1"/>
</dbReference>
<dbReference type="PANTHER" id="PTHR11877">
    <property type="entry name" value="HYDROXYMETHYLGLUTARYL-COA SYNTHASE"/>
    <property type="match status" value="1"/>
</dbReference>
<evidence type="ECO:0000259" key="4">
    <source>
        <dbReference type="Pfam" id="PF00195"/>
    </source>
</evidence>
<sequence>MAEVATPVGGGPVCSTPPLMKEKVQRPSLTREGSSNSMSGRRKLTREGSTNSMTGRSKLTREGSTNSFSGDGPRNAHWQALCREGSFIESSVKEERLTFDGDVEMLCEAFYKLISDLAGNPSVIIIDVIQETGSHASAAGFLKAFRRLARLSPWPTACCIRVPQLKAMDVIVALTCDVVFVEVDELKVVRGEHEEEEIMKMARQHWRFFTGDSPPEGGAWNFDSLAMGSKISPSKLLGDFLPHYWMAMRNVGMAAPIFRGAQDEDGAVGSVERLKGAFTYIFGPKVAALFAAWDASKSRPGASTEVAVVASAQMMKKEESAAAAKAVVEASVVCEQVSVGVAKITFTSDVMFTPTGFVMKQCEVLNQKTIKHVDVVINDGSFANSQSIFPPNTRSHVDLYKWHRRWEQFLQSLRTRHVVATMAGKSVCPPLMELFFSADVRLWASPRTQVVWCRPPFTYTPGPEAMQGGLRQLPVAVLRRLLLDGISTTEAEEWGLIKVRGDSPLAALQEATKKKRDRRRSDMPESQIDAHGCAAGDALKTASGEEGANPRVFRRRSAAMQEDLGSRALPTRTWQWGGGQLRLPEASWRPSCESGVCSMIGYGLGTPGEEHRHVQAKTAAMMGVPKEHPHYSVLTAPHIKTRYLAEMGRDLADPASVNLERLHEKHLHWAKKMLHDSITAALADADISGADVGHVSIVSSSGYLLPGLSAYVVQDPDLGIPQCVCRCDIVGMGCHAGLNSLKSAAAWAIANPGCYALACGCEVMSAQYVWGDVSRKNLNNVVCNSLFGDGSFATVLYCSPPDEVESKPAYFDAPPQWWTALCDTAALPDMTYQVEPSEGKYRFDLSELAPYHVSQGLFTMMHLALYADIPVHYADHVLTHTGGQTILDNVTTALGLEGRPEDTLPYTVGALRDYGNQSSCSILFVFDKLVKSKKVHCGDLGLFVTMGPGAGLEMSLWTAGERFPPSTKKATATLRTGDARPRKIPYGSLSAHGLQTHHEIASGSPVWLAPSGEHDRDSADEEEDIFREVEPIAEEPETPQDDIAKIDAELVALSQKMKELYKRRQLLSGALENKN</sequence>
<keyword evidence="7" id="KW-1185">Reference proteome</keyword>
<dbReference type="InterPro" id="IPR011141">
    <property type="entry name" value="Polyketide_synthase_type-III"/>
</dbReference>
<comment type="similarity">
    <text evidence="1">Belongs to the thiolase-like superfamily. Chalcone/stilbene synthases family.</text>
</comment>
<dbReference type="InterPro" id="IPR016039">
    <property type="entry name" value="Thiolase-like"/>
</dbReference>
<proteinExistence type="inferred from homology"/>
<feature type="compositionally biased region" description="Polar residues" evidence="3">
    <location>
        <begin position="27"/>
        <end position="39"/>
    </location>
</feature>
<evidence type="ECO:0000313" key="6">
    <source>
        <dbReference type="EMBL" id="CAK0911876.1"/>
    </source>
</evidence>
<dbReference type="SUPFAM" id="SSF53901">
    <property type="entry name" value="Thiolase-like"/>
    <property type="match status" value="1"/>
</dbReference>
<feature type="domain" description="Chalcone/stilbene synthase C-terminal" evidence="5">
    <location>
        <begin position="878"/>
        <end position="954"/>
    </location>
</feature>
<feature type="domain" description="Chalcone/stilbene synthase N-terminal" evidence="4">
    <location>
        <begin position="660"/>
        <end position="798"/>
    </location>
</feature>
<dbReference type="InterPro" id="IPR001099">
    <property type="entry name" value="Chalcone/stilbene_synt_N"/>
</dbReference>
<evidence type="ECO:0000259" key="5">
    <source>
        <dbReference type="Pfam" id="PF02797"/>
    </source>
</evidence>
<feature type="region of interest" description="Disordered" evidence="3">
    <location>
        <begin position="511"/>
        <end position="534"/>
    </location>
</feature>
<reference evidence="6" key="1">
    <citation type="submission" date="2023-10" db="EMBL/GenBank/DDBJ databases">
        <authorList>
            <person name="Chen Y."/>
            <person name="Shah S."/>
            <person name="Dougan E. K."/>
            <person name="Thang M."/>
            <person name="Chan C."/>
        </authorList>
    </citation>
    <scope>NUCLEOTIDE SEQUENCE [LARGE SCALE GENOMIC DNA]</scope>
</reference>
<keyword evidence="2" id="KW-0808">Transferase</keyword>
<dbReference type="Gene3D" id="3.40.47.10">
    <property type="match status" value="2"/>
</dbReference>
<dbReference type="InterPro" id="IPR012328">
    <property type="entry name" value="Chalcone/stilbene_synt_C"/>
</dbReference>
<comment type="caution">
    <text evidence="6">The sequence shown here is derived from an EMBL/GenBank/DDBJ whole genome shotgun (WGS) entry which is preliminary data.</text>
</comment>
<evidence type="ECO:0000256" key="1">
    <source>
        <dbReference type="ARBA" id="ARBA00005531"/>
    </source>
</evidence>
<feature type="region of interest" description="Disordered" evidence="3">
    <location>
        <begin position="1004"/>
        <end position="1023"/>
    </location>
</feature>
<dbReference type="Pfam" id="PF00195">
    <property type="entry name" value="Chal_sti_synt_N"/>
    <property type="match status" value="1"/>
</dbReference>
<accession>A0ABN9YIS1</accession>
<evidence type="ECO:0000256" key="3">
    <source>
        <dbReference type="SAM" id="MobiDB-lite"/>
    </source>
</evidence>
<dbReference type="EMBL" id="CAUYUJ010022659">
    <property type="protein sequence ID" value="CAK0911876.1"/>
    <property type="molecule type" value="Genomic_DNA"/>
</dbReference>
<dbReference type="Proteomes" id="UP001189429">
    <property type="component" value="Unassembled WGS sequence"/>
</dbReference>
<organism evidence="6 7">
    <name type="scientific">Prorocentrum cordatum</name>
    <dbReference type="NCBI Taxonomy" id="2364126"/>
    <lineage>
        <taxon>Eukaryota</taxon>
        <taxon>Sar</taxon>
        <taxon>Alveolata</taxon>
        <taxon>Dinophyceae</taxon>
        <taxon>Prorocentrales</taxon>
        <taxon>Prorocentraceae</taxon>
        <taxon>Prorocentrum</taxon>
    </lineage>
</organism>
<evidence type="ECO:0000256" key="2">
    <source>
        <dbReference type="ARBA" id="ARBA00022679"/>
    </source>
</evidence>